<organism evidence="2 3">
    <name type="scientific">Psylliodes chrysocephalus</name>
    <dbReference type="NCBI Taxonomy" id="3402493"/>
    <lineage>
        <taxon>Eukaryota</taxon>
        <taxon>Metazoa</taxon>
        <taxon>Ecdysozoa</taxon>
        <taxon>Arthropoda</taxon>
        <taxon>Hexapoda</taxon>
        <taxon>Insecta</taxon>
        <taxon>Pterygota</taxon>
        <taxon>Neoptera</taxon>
        <taxon>Endopterygota</taxon>
        <taxon>Coleoptera</taxon>
        <taxon>Polyphaga</taxon>
        <taxon>Cucujiformia</taxon>
        <taxon>Chrysomeloidea</taxon>
        <taxon>Chrysomelidae</taxon>
        <taxon>Galerucinae</taxon>
        <taxon>Alticini</taxon>
        <taxon>Psylliodes</taxon>
    </lineage>
</organism>
<evidence type="ECO:0000313" key="2">
    <source>
        <dbReference type="EMBL" id="CAH1106311.1"/>
    </source>
</evidence>
<protein>
    <recommendedName>
        <fullName evidence="4">Phorbol-ester/DAG-type domain-containing protein</fullName>
    </recommendedName>
</protein>
<reference evidence="2" key="1">
    <citation type="submission" date="2022-01" db="EMBL/GenBank/DDBJ databases">
        <authorList>
            <person name="King R."/>
        </authorList>
    </citation>
    <scope>NUCLEOTIDE SEQUENCE</scope>
</reference>
<dbReference type="InterPro" id="IPR046349">
    <property type="entry name" value="C1-like_sf"/>
</dbReference>
<feature type="region of interest" description="Disordered" evidence="1">
    <location>
        <begin position="142"/>
        <end position="170"/>
    </location>
</feature>
<dbReference type="AlphaFoldDB" id="A0A9P0GCX2"/>
<dbReference type="Proteomes" id="UP001153636">
    <property type="component" value="Chromosome 2"/>
</dbReference>
<evidence type="ECO:0000313" key="3">
    <source>
        <dbReference type="Proteomes" id="UP001153636"/>
    </source>
</evidence>
<accession>A0A9P0GCX2</accession>
<keyword evidence="3" id="KW-1185">Reference proteome</keyword>
<feature type="compositionally biased region" description="Polar residues" evidence="1">
    <location>
        <begin position="157"/>
        <end position="170"/>
    </location>
</feature>
<gene>
    <name evidence="2" type="ORF">PSYICH_LOCUS7461</name>
</gene>
<sequence length="328" mass="36651">MSENGNAPSVTCVRCKKTVTTGIKCIKCGTLSHNSCLKSLKTVTFLSDGSVICCSDPDNSNNLSEVPKVQSKVQEIIESRDNSVDKITIKYLEELMKQKDITIKNQEVAITALNEQIILLKKFNAMSSSDSKNTCQPLSIGNAEVWNTTQRRDRAPTKNNSSENSDGNSKLTSAAIQTAVYNAEATSLCNDIINLNQRTSTTNSFNRNNTIKRTKPRNLLVGTSDDHTLKAATYEVMTFFHSTNWNPDTTIDEVKSHLKKIDSKIEVKQLNSRFPAKYASFKVSVPKVSASTFLRPEVWPKGVYLNEFFRSEGRTTEPRDYPTEEKNN</sequence>
<proteinExistence type="predicted"/>
<dbReference type="EMBL" id="OV651814">
    <property type="protein sequence ID" value="CAH1106311.1"/>
    <property type="molecule type" value="Genomic_DNA"/>
</dbReference>
<evidence type="ECO:0008006" key="4">
    <source>
        <dbReference type="Google" id="ProtNLM"/>
    </source>
</evidence>
<dbReference type="OrthoDB" id="6784187at2759"/>
<evidence type="ECO:0000256" key="1">
    <source>
        <dbReference type="SAM" id="MobiDB-lite"/>
    </source>
</evidence>
<name>A0A9P0GCX2_9CUCU</name>
<dbReference type="SUPFAM" id="SSF57889">
    <property type="entry name" value="Cysteine-rich domain"/>
    <property type="match status" value="1"/>
</dbReference>